<reference evidence="2" key="1">
    <citation type="journal article" date="2018" name="PLoS Negl. Trop. Dis.">
        <title>An insight into the salivary gland and fat body transcriptome of Panstrongylus lignarius (Hemiptera: Heteroptera), the main vector of Chagas disease in Peru.</title>
        <authorList>
            <person name="Nevoa J.C."/>
            <person name="Mendes M.T."/>
            <person name="da Silva M.V."/>
            <person name="Soares S.C."/>
            <person name="Oliveira C.J.F."/>
            <person name="Ribeiro J.M.C."/>
        </authorList>
    </citation>
    <scope>NUCLEOTIDE SEQUENCE</scope>
</reference>
<name>A0A224Y0G4_9HEMI</name>
<dbReference type="AlphaFoldDB" id="A0A224Y0G4"/>
<sequence>MRLPAYHVLSACYIIVCLIRKVTLYNIHVSVVLSMIPVHGGGLVLPYSHLLFPVSGAIHRSALAIGVVFPVACVVVSILLPHKHFRRYKGLLFSRGLRENMTLSCNVLISIYPPIHQT</sequence>
<accession>A0A224Y0G4</accession>
<feature type="transmembrane region" description="Helical" evidence="1">
    <location>
        <begin position="31"/>
        <end position="52"/>
    </location>
</feature>
<organism evidence="2">
    <name type="scientific">Panstrongylus lignarius</name>
    <dbReference type="NCBI Taxonomy" id="156445"/>
    <lineage>
        <taxon>Eukaryota</taxon>
        <taxon>Metazoa</taxon>
        <taxon>Ecdysozoa</taxon>
        <taxon>Arthropoda</taxon>
        <taxon>Hexapoda</taxon>
        <taxon>Insecta</taxon>
        <taxon>Pterygota</taxon>
        <taxon>Neoptera</taxon>
        <taxon>Paraneoptera</taxon>
        <taxon>Hemiptera</taxon>
        <taxon>Heteroptera</taxon>
        <taxon>Panheteroptera</taxon>
        <taxon>Cimicomorpha</taxon>
        <taxon>Reduviidae</taxon>
        <taxon>Triatominae</taxon>
        <taxon>Panstrongylus</taxon>
    </lineage>
</organism>
<proteinExistence type="predicted"/>
<keyword evidence="1" id="KW-0812">Transmembrane</keyword>
<keyword evidence="1" id="KW-0472">Membrane</keyword>
<evidence type="ECO:0000256" key="1">
    <source>
        <dbReference type="SAM" id="Phobius"/>
    </source>
</evidence>
<protein>
    <submittedName>
        <fullName evidence="2">Uncharacterized protein</fullName>
    </submittedName>
</protein>
<dbReference type="EMBL" id="GFTR01001986">
    <property type="protein sequence ID" value="JAW14440.1"/>
    <property type="molecule type" value="Transcribed_RNA"/>
</dbReference>
<keyword evidence="1" id="KW-1133">Transmembrane helix</keyword>
<evidence type="ECO:0000313" key="2">
    <source>
        <dbReference type="EMBL" id="JAW14440.1"/>
    </source>
</evidence>
<feature type="transmembrane region" description="Helical" evidence="1">
    <location>
        <begin position="58"/>
        <end position="80"/>
    </location>
</feature>